<gene>
    <name evidence="8" type="ORF">A2918_02045</name>
</gene>
<organism evidence="8 9">
    <name type="scientific">Candidatus Yanofskybacteria bacterium RIFCSPLOWO2_01_FULL_42_49</name>
    <dbReference type="NCBI Taxonomy" id="1802694"/>
    <lineage>
        <taxon>Bacteria</taxon>
        <taxon>Candidatus Yanofskyibacteriota</taxon>
    </lineage>
</organism>
<dbReference type="EMBL" id="MGKI01000011">
    <property type="protein sequence ID" value="OGN22522.1"/>
    <property type="molecule type" value="Genomic_DNA"/>
</dbReference>
<evidence type="ECO:0000256" key="1">
    <source>
        <dbReference type="ARBA" id="ARBA00004651"/>
    </source>
</evidence>
<feature type="transmembrane region" description="Helical" evidence="6">
    <location>
        <begin position="144"/>
        <end position="164"/>
    </location>
</feature>
<dbReference type="STRING" id="1802694.A2918_02045"/>
<evidence type="ECO:0000256" key="2">
    <source>
        <dbReference type="ARBA" id="ARBA00022475"/>
    </source>
</evidence>
<dbReference type="PANTHER" id="PTHR42709:SF6">
    <property type="entry name" value="UNDECAPRENYL PHOSPHATE TRANSPORTER A"/>
    <property type="match status" value="1"/>
</dbReference>
<comment type="caution">
    <text evidence="8">The sequence shown here is derived from an EMBL/GenBank/DDBJ whole genome shotgun (WGS) entry which is preliminary data.</text>
</comment>
<reference evidence="8 9" key="1">
    <citation type="journal article" date="2016" name="Nat. Commun.">
        <title>Thousands of microbial genomes shed light on interconnected biogeochemical processes in an aquifer system.</title>
        <authorList>
            <person name="Anantharaman K."/>
            <person name="Brown C.T."/>
            <person name="Hug L.A."/>
            <person name="Sharon I."/>
            <person name="Castelle C.J."/>
            <person name="Probst A.J."/>
            <person name="Thomas B.C."/>
            <person name="Singh A."/>
            <person name="Wilkins M.J."/>
            <person name="Karaoz U."/>
            <person name="Brodie E.L."/>
            <person name="Williams K.H."/>
            <person name="Hubbard S.S."/>
            <person name="Banfield J.F."/>
        </authorList>
    </citation>
    <scope>NUCLEOTIDE SEQUENCE [LARGE SCALE GENOMIC DNA]</scope>
</reference>
<evidence type="ECO:0000256" key="5">
    <source>
        <dbReference type="ARBA" id="ARBA00023136"/>
    </source>
</evidence>
<evidence type="ECO:0000313" key="9">
    <source>
        <dbReference type="Proteomes" id="UP000178227"/>
    </source>
</evidence>
<feature type="transmembrane region" description="Helical" evidence="6">
    <location>
        <begin position="58"/>
        <end position="80"/>
    </location>
</feature>
<name>A0A1F8GAV8_9BACT</name>
<keyword evidence="4 6" id="KW-1133">Transmembrane helix</keyword>
<evidence type="ECO:0000313" key="8">
    <source>
        <dbReference type="EMBL" id="OGN22522.1"/>
    </source>
</evidence>
<keyword evidence="2" id="KW-1003">Cell membrane</keyword>
<feature type="transmembrane region" description="Helical" evidence="6">
    <location>
        <begin position="12"/>
        <end position="30"/>
    </location>
</feature>
<dbReference type="Pfam" id="PF09335">
    <property type="entry name" value="VTT_dom"/>
    <property type="match status" value="1"/>
</dbReference>
<sequence>MFEILSSSIDKAVGFLGSLGYAGVFWASLLDRLTIFLIPAEIILPAFGILVGQGKFSFWPVMVWVTLGNFFGNLALYFIFMKGGRPFLERYGKYFLITQHELGHLDRLFLKYGDKIVFWGYVLPSSRSVIPIPAGISRMNLSKFSLFTFLGSMPLNFLYVYVGFKADDYIQKLLTYFEKFNYILAVLLIVLVIWYIYRHKTKRHLTHD</sequence>
<keyword evidence="3 6" id="KW-0812">Transmembrane</keyword>
<comment type="subcellular location">
    <subcellularLocation>
        <location evidence="1">Cell membrane</location>
        <topology evidence="1">Multi-pass membrane protein</topology>
    </subcellularLocation>
</comment>
<feature type="domain" description="VTT" evidence="7">
    <location>
        <begin position="38"/>
        <end position="163"/>
    </location>
</feature>
<proteinExistence type="predicted"/>
<feature type="transmembrane region" description="Helical" evidence="6">
    <location>
        <begin position="180"/>
        <end position="197"/>
    </location>
</feature>
<dbReference type="GO" id="GO:0005886">
    <property type="term" value="C:plasma membrane"/>
    <property type="evidence" value="ECO:0007669"/>
    <property type="project" value="UniProtKB-SubCell"/>
</dbReference>
<dbReference type="InterPro" id="IPR032816">
    <property type="entry name" value="VTT_dom"/>
</dbReference>
<evidence type="ECO:0000259" key="7">
    <source>
        <dbReference type="Pfam" id="PF09335"/>
    </source>
</evidence>
<accession>A0A1F8GAV8</accession>
<keyword evidence="5 6" id="KW-0472">Membrane</keyword>
<evidence type="ECO:0000256" key="4">
    <source>
        <dbReference type="ARBA" id="ARBA00022989"/>
    </source>
</evidence>
<dbReference type="Proteomes" id="UP000178227">
    <property type="component" value="Unassembled WGS sequence"/>
</dbReference>
<evidence type="ECO:0000256" key="3">
    <source>
        <dbReference type="ARBA" id="ARBA00022692"/>
    </source>
</evidence>
<dbReference type="PANTHER" id="PTHR42709">
    <property type="entry name" value="ALKALINE PHOSPHATASE LIKE PROTEIN"/>
    <property type="match status" value="1"/>
</dbReference>
<dbReference type="AlphaFoldDB" id="A0A1F8GAV8"/>
<evidence type="ECO:0000256" key="6">
    <source>
        <dbReference type="SAM" id="Phobius"/>
    </source>
</evidence>
<protein>
    <recommendedName>
        <fullName evidence="7">VTT domain-containing protein</fullName>
    </recommendedName>
</protein>
<dbReference type="InterPro" id="IPR051311">
    <property type="entry name" value="DedA_domain"/>
</dbReference>